<proteinExistence type="predicted"/>
<dbReference type="EMBL" id="LQOT01000057">
    <property type="protein sequence ID" value="ORV43366.1"/>
    <property type="molecule type" value="Genomic_DNA"/>
</dbReference>
<evidence type="ECO:0008006" key="3">
    <source>
        <dbReference type="Google" id="ProtNLM"/>
    </source>
</evidence>
<comment type="caution">
    <text evidence="1">The sequence shown here is derived from an EMBL/GenBank/DDBJ whole genome shotgun (WGS) entry which is preliminary data.</text>
</comment>
<gene>
    <name evidence="1" type="ORF">AWC02_15275</name>
</gene>
<evidence type="ECO:0000313" key="2">
    <source>
        <dbReference type="Proteomes" id="UP000193465"/>
    </source>
</evidence>
<keyword evidence="2" id="KW-1185">Reference proteome</keyword>
<protein>
    <recommendedName>
        <fullName evidence="3">Antitoxin Xre/MbcA/ParS-like toxin-binding domain-containing protein</fullName>
    </recommendedName>
</protein>
<sequence>MPVPTEQKVTALIHDLGPERLAYLLDVDPAQLVRWRRGDGIDEANASRVDLLEAVMASLLRLFPIEAAQRWLVGLNPELGDRRPADLIRRGRSHEVLDAVASARAISFA</sequence>
<dbReference type="RefSeq" id="WP_085129599.1">
    <property type="nucleotide sequence ID" value="NZ_LQOT01000057.1"/>
</dbReference>
<dbReference type="Proteomes" id="UP000193465">
    <property type="component" value="Unassembled WGS sequence"/>
</dbReference>
<name>A0A1X1TFP9_9MYCO</name>
<reference evidence="1 2" key="1">
    <citation type="submission" date="2016-01" db="EMBL/GenBank/DDBJ databases">
        <title>The new phylogeny of the genus Mycobacterium.</title>
        <authorList>
            <person name="Tarcisio F."/>
            <person name="Conor M."/>
            <person name="Antonella G."/>
            <person name="Elisabetta G."/>
            <person name="Giulia F.S."/>
            <person name="Sara T."/>
            <person name="Anna F."/>
            <person name="Clotilde B."/>
            <person name="Roberto B."/>
            <person name="Veronica D.S."/>
            <person name="Fabio R."/>
            <person name="Monica P."/>
            <person name="Olivier J."/>
            <person name="Enrico T."/>
            <person name="Nicola S."/>
        </authorList>
    </citation>
    <scope>NUCLEOTIDE SEQUENCE [LARGE SCALE GENOMIC DNA]</scope>
    <source>
        <strain evidence="1 2">ATCC 27353</strain>
    </source>
</reference>
<organism evidence="1 2">
    <name type="scientific">Mycolicibacter engbaekii</name>
    <dbReference type="NCBI Taxonomy" id="188915"/>
    <lineage>
        <taxon>Bacteria</taxon>
        <taxon>Bacillati</taxon>
        <taxon>Actinomycetota</taxon>
        <taxon>Actinomycetes</taxon>
        <taxon>Mycobacteriales</taxon>
        <taxon>Mycobacteriaceae</taxon>
        <taxon>Mycolicibacter</taxon>
    </lineage>
</organism>
<evidence type="ECO:0000313" key="1">
    <source>
        <dbReference type="EMBL" id="ORV43366.1"/>
    </source>
</evidence>
<dbReference type="AlphaFoldDB" id="A0A1X1TFP9"/>
<accession>A0A1X1TFP9</accession>